<dbReference type="CDD" id="cd06261">
    <property type="entry name" value="TM_PBP2"/>
    <property type="match status" value="1"/>
</dbReference>
<keyword evidence="5 7" id="KW-1133">Transmembrane helix</keyword>
<comment type="similarity">
    <text evidence="7">Belongs to the binding-protein-dependent transport system permease family.</text>
</comment>
<comment type="caution">
    <text evidence="10">The sequence shown here is derived from an EMBL/GenBank/DDBJ whole genome shotgun (WGS) entry which is preliminary data.</text>
</comment>
<protein>
    <submittedName>
        <fullName evidence="10">Sulfonate transport system permease protein</fullName>
    </submittedName>
</protein>
<evidence type="ECO:0000313" key="10">
    <source>
        <dbReference type="EMBL" id="MDR6892241.1"/>
    </source>
</evidence>
<evidence type="ECO:0000256" key="1">
    <source>
        <dbReference type="ARBA" id="ARBA00004651"/>
    </source>
</evidence>
<dbReference type="RefSeq" id="WP_309850946.1">
    <property type="nucleotide sequence ID" value="NZ_BAAAIU010000003.1"/>
</dbReference>
<feature type="transmembrane region" description="Helical" evidence="7">
    <location>
        <begin position="233"/>
        <end position="252"/>
    </location>
</feature>
<gene>
    <name evidence="10" type="ORF">J2S35_001181</name>
</gene>
<dbReference type="FunFam" id="1.10.3720.10:FF:000003">
    <property type="entry name" value="Aliphatic sulfonate ABC transporter permease"/>
    <property type="match status" value="1"/>
</dbReference>
<keyword evidence="4 7" id="KW-0812">Transmembrane</keyword>
<dbReference type="GO" id="GO:0005886">
    <property type="term" value="C:plasma membrane"/>
    <property type="evidence" value="ECO:0007669"/>
    <property type="project" value="UniProtKB-SubCell"/>
</dbReference>
<feature type="compositionally biased region" description="Low complexity" evidence="8">
    <location>
        <begin position="10"/>
        <end position="23"/>
    </location>
</feature>
<name>A0AAE3YHQ3_9MICC</name>
<feature type="transmembrane region" description="Helical" evidence="7">
    <location>
        <begin position="264"/>
        <end position="285"/>
    </location>
</feature>
<evidence type="ECO:0000256" key="4">
    <source>
        <dbReference type="ARBA" id="ARBA00022692"/>
    </source>
</evidence>
<dbReference type="AlphaFoldDB" id="A0AAE3YHQ3"/>
<keyword evidence="3" id="KW-1003">Cell membrane</keyword>
<dbReference type="EMBL" id="JAVDUI010000001">
    <property type="protein sequence ID" value="MDR6892241.1"/>
    <property type="molecule type" value="Genomic_DNA"/>
</dbReference>
<comment type="subcellular location">
    <subcellularLocation>
        <location evidence="1 7">Cell membrane</location>
        <topology evidence="1 7">Multi-pass membrane protein</topology>
    </subcellularLocation>
</comment>
<dbReference type="SUPFAM" id="SSF161098">
    <property type="entry name" value="MetI-like"/>
    <property type="match status" value="1"/>
</dbReference>
<evidence type="ECO:0000313" key="11">
    <source>
        <dbReference type="Proteomes" id="UP001247307"/>
    </source>
</evidence>
<evidence type="ECO:0000256" key="6">
    <source>
        <dbReference type="ARBA" id="ARBA00023136"/>
    </source>
</evidence>
<evidence type="ECO:0000256" key="2">
    <source>
        <dbReference type="ARBA" id="ARBA00022448"/>
    </source>
</evidence>
<dbReference type="GO" id="GO:0010438">
    <property type="term" value="P:cellular response to sulfur starvation"/>
    <property type="evidence" value="ECO:0007669"/>
    <property type="project" value="TreeGrafter"/>
</dbReference>
<keyword evidence="2 7" id="KW-0813">Transport</keyword>
<feature type="transmembrane region" description="Helical" evidence="7">
    <location>
        <begin position="109"/>
        <end position="129"/>
    </location>
</feature>
<keyword evidence="11" id="KW-1185">Reference proteome</keyword>
<dbReference type="InterPro" id="IPR035906">
    <property type="entry name" value="MetI-like_sf"/>
</dbReference>
<feature type="transmembrane region" description="Helical" evidence="7">
    <location>
        <begin position="47"/>
        <end position="68"/>
    </location>
</feature>
<dbReference type="GO" id="GO:0042918">
    <property type="term" value="P:alkanesulfonate transmembrane transport"/>
    <property type="evidence" value="ECO:0007669"/>
    <property type="project" value="UniProtKB-ARBA"/>
</dbReference>
<dbReference type="PROSITE" id="PS50928">
    <property type="entry name" value="ABC_TM1"/>
    <property type="match status" value="1"/>
</dbReference>
<dbReference type="PANTHER" id="PTHR30151:SF39">
    <property type="entry name" value="ABC TRANSPORTER PERMEASE PROTEIN"/>
    <property type="match status" value="1"/>
</dbReference>
<evidence type="ECO:0000259" key="9">
    <source>
        <dbReference type="PROSITE" id="PS50928"/>
    </source>
</evidence>
<feature type="transmembrane region" description="Helical" evidence="7">
    <location>
        <begin position="136"/>
        <end position="162"/>
    </location>
</feature>
<dbReference type="InterPro" id="IPR000515">
    <property type="entry name" value="MetI-like"/>
</dbReference>
<keyword evidence="6 7" id="KW-0472">Membrane</keyword>
<evidence type="ECO:0000256" key="8">
    <source>
        <dbReference type="SAM" id="MobiDB-lite"/>
    </source>
</evidence>
<proteinExistence type="inferred from homology"/>
<sequence>MSHLTTVESATTGPPAPSAATFADGRSPRRLVLRGPSAMRAATPTRVAARWAAGALIPLALLLAWHAASTSGALSPALLPSPGSVLAAGQELIQRGELLPHVAISAQRVVLGFVVGGAAGVAVGCLLGLSRAAEALLAPLVGALRAVPSLAWVPLLILWMRIGEDSKVTLIAIGAFFPAMTTVFAALRHVDPKLVEMARTFGVRGLSLLRTVQLPSIVPSVFAGLRLALAQAWLFLVAAELIASSMGLGFLLVDSQNNGRTDRLILAILLLALLGKASDALLGWAERRALARWGTPG</sequence>
<dbReference type="Proteomes" id="UP001247307">
    <property type="component" value="Unassembled WGS sequence"/>
</dbReference>
<reference evidence="10" key="1">
    <citation type="submission" date="2023-07" db="EMBL/GenBank/DDBJ databases">
        <title>Sequencing the genomes of 1000 actinobacteria strains.</title>
        <authorList>
            <person name="Klenk H.-P."/>
        </authorList>
    </citation>
    <scope>NUCLEOTIDE SEQUENCE</scope>
    <source>
        <strain evidence="10">DSM 13988</strain>
    </source>
</reference>
<evidence type="ECO:0000256" key="3">
    <source>
        <dbReference type="ARBA" id="ARBA00022475"/>
    </source>
</evidence>
<evidence type="ECO:0000256" key="7">
    <source>
        <dbReference type="RuleBase" id="RU363032"/>
    </source>
</evidence>
<evidence type="ECO:0000256" key="5">
    <source>
        <dbReference type="ARBA" id="ARBA00022989"/>
    </source>
</evidence>
<dbReference type="PANTHER" id="PTHR30151">
    <property type="entry name" value="ALKANE SULFONATE ABC TRANSPORTER-RELATED, MEMBRANE SUBUNIT"/>
    <property type="match status" value="1"/>
</dbReference>
<dbReference type="Gene3D" id="1.10.3720.10">
    <property type="entry name" value="MetI-like"/>
    <property type="match status" value="1"/>
</dbReference>
<dbReference type="Pfam" id="PF00528">
    <property type="entry name" value="BPD_transp_1"/>
    <property type="match status" value="1"/>
</dbReference>
<organism evidence="10 11">
    <name type="scientific">Falsarthrobacter nasiphocae</name>
    <dbReference type="NCBI Taxonomy" id="189863"/>
    <lineage>
        <taxon>Bacteria</taxon>
        <taxon>Bacillati</taxon>
        <taxon>Actinomycetota</taxon>
        <taxon>Actinomycetes</taxon>
        <taxon>Micrococcales</taxon>
        <taxon>Micrococcaceae</taxon>
        <taxon>Falsarthrobacter</taxon>
    </lineage>
</organism>
<feature type="transmembrane region" description="Helical" evidence="7">
    <location>
        <begin position="168"/>
        <end position="187"/>
    </location>
</feature>
<feature type="region of interest" description="Disordered" evidence="8">
    <location>
        <begin position="1"/>
        <end position="23"/>
    </location>
</feature>
<feature type="domain" description="ABC transmembrane type-1" evidence="9">
    <location>
        <begin position="98"/>
        <end position="282"/>
    </location>
</feature>
<accession>A0AAE3YHQ3</accession>